<evidence type="ECO:0008006" key="3">
    <source>
        <dbReference type="Google" id="ProtNLM"/>
    </source>
</evidence>
<dbReference type="Proteomes" id="UP000058020">
    <property type="component" value="Chromosome"/>
</dbReference>
<dbReference type="OrthoDB" id="9803010at2"/>
<dbReference type="KEGG" id="tho:SP60_02110"/>
<dbReference type="Gene3D" id="3.40.50.720">
    <property type="entry name" value="NAD(P)-binding Rossmann-like Domain"/>
    <property type="match status" value="1"/>
</dbReference>
<dbReference type="InterPro" id="IPR036291">
    <property type="entry name" value="NAD(P)-bd_dom_sf"/>
</dbReference>
<name>A0A0M5LEL3_9GAMM</name>
<proteinExistence type="predicted"/>
<sequence>MKNNKKVLIVGINGFLGKELAGFLEGKSVEVFGTTHTSNVSKNIFQFKVGDAINSKILLNDFSSVVYLSHNATLESEKLINWYKKTFITFKELEVRQIYISSYSAHEHAISDYGKSKYQIEKFFLENNEYSISPGLIIGKGGIFNKIARFVDKSPIIVVPVSSKENLIPIVSIDKACSVIFDVIQDNFISKNYNIYSHMIKLEDLIKALIQINSKKKYLLKINGYFILYVMKIIESIGVKLPVSSDNLSGFIANQKYSVKSDIVEFGDDYSLDLIIKKAI</sequence>
<dbReference type="RefSeq" id="WP_053951070.1">
    <property type="nucleotide sequence ID" value="NZ_CP010552.1"/>
</dbReference>
<dbReference type="SUPFAM" id="SSF51735">
    <property type="entry name" value="NAD(P)-binding Rossmann-fold domains"/>
    <property type="match status" value="1"/>
</dbReference>
<accession>A0A0M5LEL3</accession>
<keyword evidence="2" id="KW-1185">Reference proteome</keyword>
<reference evidence="1 2" key="1">
    <citation type="journal article" date="2015" name="Genome Announc.">
        <title>Genome Sequence of 'Candidatus Thioglobus autotrophica' Strain EF1, a Chemoautotroph from the SUP05 Clade of Marine Gammaproteobacteria.</title>
        <authorList>
            <person name="Shah V."/>
            <person name="Morris R.M."/>
        </authorList>
    </citation>
    <scope>NUCLEOTIDE SEQUENCE [LARGE SCALE GENOMIC DNA]</scope>
    <source>
        <strain evidence="1 2">EF1</strain>
    </source>
</reference>
<protein>
    <recommendedName>
        <fullName evidence="3">NAD-dependent epimerase/dehydratase domain-containing protein</fullName>
    </recommendedName>
</protein>
<evidence type="ECO:0000313" key="1">
    <source>
        <dbReference type="EMBL" id="ALE52140.1"/>
    </source>
</evidence>
<organism evidence="1 2">
    <name type="scientific">Candidatus Thioglobus autotrophicus</name>
    <dbReference type="NCBI Taxonomy" id="1705394"/>
    <lineage>
        <taxon>Bacteria</taxon>
        <taxon>Pseudomonadati</taxon>
        <taxon>Pseudomonadota</taxon>
        <taxon>Gammaproteobacteria</taxon>
        <taxon>Candidatus Pseudothioglobaceae</taxon>
        <taxon>Candidatus Thioglobus</taxon>
    </lineage>
</organism>
<dbReference type="AlphaFoldDB" id="A0A0M5LEL3"/>
<evidence type="ECO:0000313" key="2">
    <source>
        <dbReference type="Proteomes" id="UP000058020"/>
    </source>
</evidence>
<dbReference type="STRING" id="1705394.SP60_02110"/>
<dbReference type="EMBL" id="CP010552">
    <property type="protein sequence ID" value="ALE52140.1"/>
    <property type="molecule type" value="Genomic_DNA"/>
</dbReference>
<gene>
    <name evidence="1" type="ORF">SP60_02110</name>
</gene>